<feature type="transmembrane region" description="Helical" evidence="7">
    <location>
        <begin position="408"/>
        <end position="434"/>
    </location>
</feature>
<keyword evidence="3" id="KW-0547">Nucleotide-binding</keyword>
<evidence type="ECO:0000256" key="4">
    <source>
        <dbReference type="ARBA" id="ARBA00022840"/>
    </source>
</evidence>
<feature type="domain" description="ABC transporter" evidence="8">
    <location>
        <begin position="491"/>
        <end position="708"/>
    </location>
</feature>
<dbReference type="PANTHER" id="PTHR24221">
    <property type="entry name" value="ATP-BINDING CASSETTE SUB-FAMILY B"/>
    <property type="match status" value="1"/>
</dbReference>
<evidence type="ECO:0000259" key="10">
    <source>
        <dbReference type="PROSITE" id="PS50990"/>
    </source>
</evidence>
<accession>A0ABS1S8B1</accession>
<dbReference type="Gene3D" id="3.90.70.10">
    <property type="entry name" value="Cysteine proteinases"/>
    <property type="match status" value="1"/>
</dbReference>
<comment type="subcellular location">
    <subcellularLocation>
        <location evidence="1">Cell membrane</location>
        <topology evidence="1">Multi-pass membrane protein</topology>
    </subcellularLocation>
</comment>
<dbReference type="InterPro" id="IPR011527">
    <property type="entry name" value="ABC1_TM_dom"/>
</dbReference>
<dbReference type="Pfam" id="PF00005">
    <property type="entry name" value="ABC_tran"/>
    <property type="match status" value="1"/>
</dbReference>
<dbReference type="InterPro" id="IPR003439">
    <property type="entry name" value="ABC_transporter-like_ATP-bd"/>
</dbReference>
<dbReference type="InterPro" id="IPR005074">
    <property type="entry name" value="Peptidase_C39"/>
</dbReference>
<evidence type="ECO:0000256" key="3">
    <source>
        <dbReference type="ARBA" id="ARBA00022741"/>
    </source>
</evidence>
<dbReference type="SUPFAM" id="SSF52540">
    <property type="entry name" value="P-loop containing nucleoside triphosphate hydrolases"/>
    <property type="match status" value="1"/>
</dbReference>
<feature type="transmembrane region" description="Helical" evidence="7">
    <location>
        <begin position="311"/>
        <end position="329"/>
    </location>
</feature>
<reference evidence="11 12" key="1">
    <citation type="submission" date="2021-01" db="EMBL/GenBank/DDBJ databases">
        <title>011410 draft genome.</title>
        <authorList>
            <person name="Lang L."/>
        </authorList>
    </citation>
    <scope>NUCLEOTIDE SEQUENCE [LARGE SCALE GENOMIC DNA]</scope>
    <source>
        <strain evidence="11 12">KCTC 42845</strain>
    </source>
</reference>
<keyword evidence="5 7" id="KW-1133">Transmembrane helix</keyword>
<dbReference type="InterPro" id="IPR017871">
    <property type="entry name" value="ABC_transporter-like_CS"/>
</dbReference>
<evidence type="ECO:0000259" key="8">
    <source>
        <dbReference type="PROSITE" id="PS50893"/>
    </source>
</evidence>
<dbReference type="InterPro" id="IPR036640">
    <property type="entry name" value="ABC1_TM_sf"/>
</dbReference>
<dbReference type="PROSITE" id="PS00211">
    <property type="entry name" value="ABC_TRANSPORTER_1"/>
    <property type="match status" value="1"/>
</dbReference>
<keyword evidence="4" id="KW-0067">ATP-binding</keyword>
<evidence type="ECO:0000256" key="2">
    <source>
        <dbReference type="ARBA" id="ARBA00022692"/>
    </source>
</evidence>
<sequence>MSADLLRRLSGGMATRTPVILQAEAAECGPACMAMIAGHWGHVIDLASLRQRHPSSIKGATLRDLVALGASLDLAARALRIEVEDLKALRLPAVLHWEHNHFVVLARVHRRGVVVHDPAIGRRAIPMAEVSQKFTGVALEAWPSEGFRPGTERMRIPVRDMIRRTAGIGRAAMQILAISLALEVAVIALPVGVALILDEVVVTADVSLLTVVILALGLLLALQVAAGLARAWATMMVGTGLTLQWKVSLFDQMMRLPLSFFTKRHIGDVVSRFGSIDAVERTLTTRAIQSIIDGVMSVTLVAMMWLYGGWLIWIALASLAVYAALRLAIYRPYRTMVEESIVHGARETTHFMESVRGISSVKALNLEPRRRGIWINHLVDRVNAELRVEKLDAVFAAAGTGVFGFDRLLVLFFGARAIVTGDLSIGMLVAFLAYKDQFATRVNALVDTGIMFMMLSLHGERIADIALAETEEPPPASAPAARAPSARPATLELRNVSFRYAPEDPDVLSGLSLRIAAGECVGIAGPSGTGKSTLLAIVAGLARPSSGQVLVDGADLDRLGRAAYRDRIGCVLQDDRLFAGSIHDNIAAFDPEAGRDAVIAAARMASIHDDILALPMNYETMVGDMGSALSGGQRQRLFLARALFRKPDILILDEATSHLDEENERAINAAVRRLDVTRIVVAHRPSTLAATDRVVNLAELRGWAMDTAAE</sequence>
<comment type="caution">
    <text evidence="11">The sequence shown here is derived from an EMBL/GenBank/DDBJ whole genome shotgun (WGS) entry which is preliminary data.</text>
</comment>
<name>A0ABS1S8B1_9RHOB</name>
<proteinExistence type="predicted"/>
<dbReference type="SUPFAM" id="SSF90123">
    <property type="entry name" value="ABC transporter transmembrane region"/>
    <property type="match status" value="1"/>
</dbReference>
<dbReference type="RefSeq" id="WP_191312741.1">
    <property type="nucleotide sequence ID" value="NZ_BNCL01000030.1"/>
</dbReference>
<evidence type="ECO:0000313" key="12">
    <source>
        <dbReference type="Proteomes" id="UP000644749"/>
    </source>
</evidence>
<evidence type="ECO:0000256" key="6">
    <source>
        <dbReference type="ARBA" id="ARBA00023136"/>
    </source>
</evidence>
<evidence type="ECO:0000256" key="7">
    <source>
        <dbReference type="SAM" id="Phobius"/>
    </source>
</evidence>
<dbReference type="PROSITE" id="PS50990">
    <property type="entry name" value="PEPTIDASE_C39"/>
    <property type="match status" value="1"/>
</dbReference>
<dbReference type="Gene3D" id="1.20.1560.10">
    <property type="entry name" value="ABC transporter type 1, transmembrane domain"/>
    <property type="match status" value="1"/>
</dbReference>
<dbReference type="Gene3D" id="3.40.50.300">
    <property type="entry name" value="P-loop containing nucleotide triphosphate hydrolases"/>
    <property type="match status" value="1"/>
</dbReference>
<keyword evidence="2 7" id="KW-0812">Transmembrane</keyword>
<feature type="transmembrane region" description="Helical" evidence="7">
    <location>
        <begin position="208"/>
        <end position="229"/>
    </location>
</feature>
<evidence type="ECO:0000256" key="1">
    <source>
        <dbReference type="ARBA" id="ARBA00004651"/>
    </source>
</evidence>
<dbReference type="InterPro" id="IPR027417">
    <property type="entry name" value="P-loop_NTPase"/>
</dbReference>
<dbReference type="PROSITE" id="PS50893">
    <property type="entry name" value="ABC_TRANSPORTER_2"/>
    <property type="match status" value="1"/>
</dbReference>
<protein>
    <submittedName>
        <fullName evidence="11">Peptidase domain-containing ABC transporter</fullName>
    </submittedName>
</protein>
<dbReference type="PROSITE" id="PS50929">
    <property type="entry name" value="ABC_TM1F"/>
    <property type="match status" value="1"/>
</dbReference>
<gene>
    <name evidence="11" type="ORF">JL111_15935</name>
</gene>
<keyword evidence="6 7" id="KW-0472">Membrane</keyword>
<dbReference type="Pfam" id="PF03412">
    <property type="entry name" value="Peptidase_C39"/>
    <property type="match status" value="1"/>
</dbReference>
<dbReference type="Proteomes" id="UP000644749">
    <property type="component" value="Unassembled WGS sequence"/>
</dbReference>
<feature type="transmembrane region" description="Helical" evidence="7">
    <location>
        <begin position="171"/>
        <end position="196"/>
    </location>
</feature>
<dbReference type="CDD" id="cd18567">
    <property type="entry name" value="ABC_6TM_CvaB_RaxB_like"/>
    <property type="match status" value="1"/>
</dbReference>
<dbReference type="PANTHER" id="PTHR24221:SF606">
    <property type="entry name" value="COLICIN V SECRETION-PROCESSING ATP-BINDING PROTEIN"/>
    <property type="match status" value="1"/>
</dbReference>
<feature type="domain" description="Peptidase C39" evidence="10">
    <location>
        <begin position="22"/>
        <end position="141"/>
    </location>
</feature>
<dbReference type="EMBL" id="JAESHT010000016">
    <property type="protein sequence ID" value="MBL3674971.1"/>
    <property type="molecule type" value="Genomic_DNA"/>
</dbReference>
<organism evidence="11 12">
    <name type="scientific">Paracoccus aerius</name>
    <dbReference type="NCBI Taxonomy" id="1915382"/>
    <lineage>
        <taxon>Bacteria</taxon>
        <taxon>Pseudomonadati</taxon>
        <taxon>Pseudomonadota</taxon>
        <taxon>Alphaproteobacteria</taxon>
        <taxon>Rhodobacterales</taxon>
        <taxon>Paracoccaceae</taxon>
        <taxon>Paracoccus</taxon>
    </lineage>
</organism>
<evidence type="ECO:0000259" key="9">
    <source>
        <dbReference type="PROSITE" id="PS50929"/>
    </source>
</evidence>
<dbReference type="InterPro" id="IPR039421">
    <property type="entry name" value="Type_1_exporter"/>
</dbReference>
<evidence type="ECO:0000256" key="5">
    <source>
        <dbReference type="ARBA" id="ARBA00022989"/>
    </source>
</evidence>
<dbReference type="Pfam" id="PF00664">
    <property type="entry name" value="ABC_membrane"/>
    <property type="match status" value="1"/>
</dbReference>
<keyword evidence="12" id="KW-1185">Reference proteome</keyword>
<evidence type="ECO:0000313" key="11">
    <source>
        <dbReference type="EMBL" id="MBL3674971.1"/>
    </source>
</evidence>
<dbReference type="InterPro" id="IPR003593">
    <property type="entry name" value="AAA+_ATPase"/>
</dbReference>
<dbReference type="SMART" id="SM00382">
    <property type="entry name" value="AAA"/>
    <property type="match status" value="1"/>
</dbReference>
<feature type="domain" description="ABC transmembrane type-1" evidence="9">
    <location>
        <begin position="175"/>
        <end position="454"/>
    </location>
</feature>